<name>A0A8E2E849_9PEZI</name>
<reference evidence="3 4" key="1">
    <citation type="journal article" date="2016" name="Nat. Commun.">
        <title>Ectomycorrhizal ecology is imprinted in the genome of the dominant symbiotic fungus Cenococcum geophilum.</title>
        <authorList>
            <consortium name="DOE Joint Genome Institute"/>
            <person name="Peter M."/>
            <person name="Kohler A."/>
            <person name="Ohm R.A."/>
            <person name="Kuo A."/>
            <person name="Krutzmann J."/>
            <person name="Morin E."/>
            <person name="Arend M."/>
            <person name="Barry K.W."/>
            <person name="Binder M."/>
            <person name="Choi C."/>
            <person name="Clum A."/>
            <person name="Copeland A."/>
            <person name="Grisel N."/>
            <person name="Haridas S."/>
            <person name="Kipfer T."/>
            <person name="LaButti K."/>
            <person name="Lindquist E."/>
            <person name="Lipzen A."/>
            <person name="Maire R."/>
            <person name="Meier B."/>
            <person name="Mihaltcheva S."/>
            <person name="Molinier V."/>
            <person name="Murat C."/>
            <person name="Poggeler S."/>
            <person name="Quandt C.A."/>
            <person name="Sperisen C."/>
            <person name="Tritt A."/>
            <person name="Tisserant E."/>
            <person name="Crous P.W."/>
            <person name="Henrissat B."/>
            <person name="Nehls U."/>
            <person name="Egli S."/>
            <person name="Spatafora J.W."/>
            <person name="Grigoriev I.V."/>
            <person name="Martin F.M."/>
        </authorList>
    </citation>
    <scope>NUCLEOTIDE SEQUENCE [LARGE SCALE GENOMIC DNA]</scope>
    <source>
        <strain evidence="3 4">CBS 459.81</strain>
    </source>
</reference>
<accession>A0A8E2E849</accession>
<dbReference type="GO" id="GO:0005525">
    <property type="term" value="F:GTP binding"/>
    <property type="evidence" value="ECO:0007669"/>
    <property type="project" value="InterPro"/>
</dbReference>
<dbReference type="EMBL" id="KV745026">
    <property type="protein sequence ID" value="OCK79035.1"/>
    <property type="molecule type" value="Genomic_DNA"/>
</dbReference>
<evidence type="ECO:0000256" key="1">
    <source>
        <dbReference type="SAM" id="MobiDB-lite"/>
    </source>
</evidence>
<evidence type="ECO:0000313" key="3">
    <source>
        <dbReference type="EMBL" id="OCK79035.1"/>
    </source>
</evidence>
<dbReference type="InterPro" id="IPR027417">
    <property type="entry name" value="P-loop_NTPase"/>
</dbReference>
<protein>
    <recommendedName>
        <fullName evidence="2">G domain-containing protein</fullName>
    </recommendedName>
</protein>
<evidence type="ECO:0000259" key="2">
    <source>
        <dbReference type="Pfam" id="PF01926"/>
    </source>
</evidence>
<dbReference type="OrthoDB" id="8954335at2759"/>
<feature type="compositionally biased region" description="Polar residues" evidence="1">
    <location>
        <begin position="382"/>
        <end position="395"/>
    </location>
</feature>
<evidence type="ECO:0000313" key="4">
    <source>
        <dbReference type="Proteomes" id="UP000250266"/>
    </source>
</evidence>
<dbReference type="SUPFAM" id="SSF52540">
    <property type="entry name" value="P-loop containing nucleoside triphosphate hydrolases"/>
    <property type="match status" value="1"/>
</dbReference>
<dbReference type="AlphaFoldDB" id="A0A8E2E849"/>
<gene>
    <name evidence="3" type="ORF">K432DRAFT_78814</name>
</gene>
<organism evidence="3 4">
    <name type="scientific">Lepidopterella palustris CBS 459.81</name>
    <dbReference type="NCBI Taxonomy" id="1314670"/>
    <lineage>
        <taxon>Eukaryota</taxon>
        <taxon>Fungi</taxon>
        <taxon>Dikarya</taxon>
        <taxon>Ascomycota</taxon>
        <taxon>Pezizomycotina</taxon>
        <taxon>Dothideomycetes</taxon>
        <taxon>Pleosporomycetidae</taxon>
        <taxon>Mytilinidiales</taxon>
        <taxon>Argynnaceae</taxon>
        <taxon>Lepidopterella</taxon>
    </lineage>
</organism>
<feature type="compositionally biased region" description="Polar residues" evidence="1">
    <location>
        <begin position="304"/>
        <end position="313"/>
    </location>
</feature>
<feature type="compositionally biased region" description="Polar residues" evidence="1">
    <location>
        <begin position="422"/>
        <end position="433"/>
    </location>
</feature>
<dbReference type="Pfam" id="PF01926">
    <property type="entry name" value="MMR_HSR1"/>
    <property type="match status" value="1"/>
</dbReference>
<feature type="region of interest" description="Disordered" evidence="1">
    <location>
        <begin position="273"/>
        <end position="354"/>
    </location>
</feature>
<dbReference type="InterPro" id="IPR006073">
    <property type="entry name" value="GTP-bd"/>
</dbReference>
<dbReference type="Proteomes" id="UP000250266">
    <property type="component" value="Unassembled WGS sequence"/>
</dbReference>
<feature type="compositionally biased region" description="Low complexity" evidence="1">
    <location>
        <begin position="397"/>
        <end position="408"/>
    </location>
</feature>
<sequence>MALSFKDGFGGASERPPSVIAVMGITGVGKTAFISKAISRELSLGDSLEPSTTTIQQYPMRRGRSRIILVDTPGFDDVHKPDIILLEEFVDFLRDIVAKGLQLTGLIYLHRINDTRLQGSARKNLHLLGELCGDAFLPHLVLVTTMWDRIDKEVGSSREDALKSRYWKPFLDKGATSARFDATRKSATDIIDMLLSSSPAADVMLDIQREIICDGKTLAETNAGRSLVEQLRDEVRRTRKELNDLKEEGGCEPQEIHELDGKLQRSLRLHEKYTGPRSPSDVPFPHPPRWKQPGIYGPRPVSGSDYTWNQNRLGSPAPQPQARARSHPPDRVDWSPQEHSQVGSPSSPPVYTGLEESFNTHLDFYADSTYSHDQGPGIGAGQWTSGDGLPQSQYHWSPPDNSDPYSYSAGNDPSNLPFDFSGNHTQSQPQNQYRGGYYSSREGQG</sequence>
<dbReference type="Gene3D" id="3.40.50.300">
    <property type="entry name" value="P-loop containing nucleotide triphosphate hydrolases"/>
    <property type="match status" value="1"/>
</dbReference>
<feature type="region of interest" description="Disordered" evidence="1">
    <location>
        <begin position="376"/>
        <end position="445"/>
    </location>
</feature>
<dbReference type="CDD" id="cd00882">
    <property type="entry name" value="Ras_like_GTPase"/>
    <property type="match status" value="1"/>
</dbReference>
<proteinExistence type="predicted"/>
<feature type="domain" description="G" evidence="2">
    <location>
        <begin position="20"/>
        <end position="80"/>
    </location>
</feature>
<keyword evidence="4" id="KW-1185">Reference proteome</keyword>